<sequence length="337" mass="35057">MTAGPRRSGTPTLDDVARLAGVSRATASRVLTSSVTVADEKRLAVEDAVAKLGYVPNTMARALATRTVGVVAVLVPETSERVFSDPFFSQLYRGAIEAFADASTRVVLTMSQPGESPDDLAGFLASGHIDGAIAASVHGREIAQRLLAAGRPVVFIGDPGVPGAPYVDMDQEGAVNLIADHLLARGAKRIATITGPLDMMAGVRRRNALRVRLGAAGQRVVAEAEGDFSMAGGEAAAEQLLATGAEFDALVCASDLTAVGALRALHRAGLRVPQDLLLTGFDDIPLAAHTSPSLTTATNPSAQMANRAGRMLRALLDGREFDSPQLLQSSLVVRDSA</sequence>
<dbReference type="Proteomes" id="UP001596266">
    <property type="component" value="Unassembled WGS sequence"/>
</dbReference>
<dbReference type="GO" id="GO:0003677">
    <property type="term" value="F:DNA binding"/>
    <property type="evidence" value="ECO:0007669"/>
    <property type="project" value="UniProtKB-KW"/>
</dbReference>
<dbReference type="PANTHER" id="PTHR30146">
    <property type="entry name" value="LACI-RELATED TRANSCRIPTIONAL REPRESSOR"/>
    <property type="match status" value="1"/>
</dbReference>
<protein>
    <submittedName>
        <fullName evidence="5">LacI family DNA-binding transcriptional regulator</fullName>
    </submittedName>
</protein>
<organism evidence="5 6">
    <name type="scientific">Luteococcus sanguinis</name>
    <dbReference type="NCBI Taxonomy" id="174038"/>
    <lineage>
        <taxon>Bacteria</taxon>
        <taxon>Bacillati</taxon>
        <taxon>Actinomycetota</taxon>
        <taxon>Actinomycetes</taxon>
        <taxon>Propionibacteriales</taxon>
        <taxon>Propionibacteriaceae</taxon>
        <taxon>Luteococcus</taxon>
    </lineage>
</organism>
<dbReference type="CDD" id="cd01392">
    <property type="entry name" value="HTH_LacI"/>
    <property type="match status" value="1"/>
</dbReference>
<evidence type="ECO:0000256" key="3">
    <source>
        <dbReference type="ARBA" id="ARBA00023163"/>
    </source>
</evidence>
<accession>A0ABW1X0E4</accession>
<keyword evidence="1" id="KW-0805">Transcription regulation</keyword>
<dbReference type="Pfam" id="PF13377">
    <property type="entry name" value="Peripla_BP_3"/>
    <property type="match status" value="1"/>
</dbReference>
<dbReference type="SUPFAM" id="SSF53822">
    <property type="entry name" value="Periplasmic binding protein-like I"/>
    <property type="match status" value="1"/>
</dbReference>
<gene>
    <name evidence="5" type="ORF">ACFP57_06815</name>
</gene>
<feature type="domain" description="HTH lacI-type" evidence="4">
    <location>
        <begin position="11"/>
        <end position="65"/>
    </location>
</feature>
<name>A0ABW1X0E4_9ACTN</name>
<comment type="caution">
    <text evidence="5">The sequence shown here is derived from an EMBL/GenBank/DDBJ whole genome shotgun (WGS) entry which is preliminary data.</text>
</comment>
<dbReference type="PROSITE" id="PS50932">
    <property type="entry name" value="HTH_LACI_2"/>
    <property type="match status" value="1"/>
</dbReference>
<dbReference type="SUPFAM" id="SSF47413">
    <property type="entry name" value="lambda repressor-like DNA-binding domains"/>
    <property type="match status" value="1"/>
</dbReference>
<keyword evidence="3" id="KW-0804">Transcription</keyword>
<keyword evidence="2 5" id="KW-0238">DNA-binding</keyword>
<dbReference type="PROSITE" id="PS00356">
    <property type="entry name" value="HTH_LACI_1"/>
    <property type="match status" value="1"/>
</dbReference>
<reference evidence="6" key="1">
    <citation type="journal article" date="2019" name="Int. J. Syst. Evol. Microbiol.">
        <title>The Global Catalogue of Microorganisms (GCM) 10K type strain sequencing project: providing services to taxonomists for standard genome sequencing and annotation.</title>
        <authorList>
            <consortium name="The Broad Institute Genomics Platform"/>
            <consortium name="The Broad Institute Genome Sequencing Center for Infectious Disease"/>
            <person name="Wu L."/>
            <person name="Ma J."/>
        </authorList>
    </citation>
    <scope>NUCLEOTIDE SEQUENCE [LARGE SCALE GENOMIC DNA]</scope>
    <source>
        <strain evidence="6">CGMCC 1.15277</strain>
    </source>
</reference>
<dbReference type="SMART" id="SM00354">
    <property type="entry name" value="HTH_LACI"/>
    <property type="match status" value="1"/>
</dbReference>
<evidence type="ECO:0000256" key="1">
    <source>
        <dbReference type="ARBA" id="ARBA00023015"/>
    </source>
</evidence>
<dbReference type="Gene3D" id="1.10.260.40">
    <property type="entry name" value="lambda repressor-like DNA-binding domains"/>
    <property type="match status" value="1"/>
</dbReference>
<dbReference type="PANTHER" id="PTHR30146:SF109">
    <property type="entry name" value="HTH-TYPE TRANSCRIPTIONAL REGULATOR GALS"/>
    <property type="match status" value="1"/>
</dbReference>
<dbReference type="InterPro" id="IPR010982">
    <property type="entry name" value="Lambda_DNA-bd_dom_sf"/>
</dbReference>
<dbReference type="Pfam" id="PF00356">
    <property type="entry name" value="LacI"/>
    <property type="match status" value="1"/>
</dbReference>
<dbReference type="InterPro" id="IPR046335">
    <property type="entry name" value="LacI/GalR-like_sensor"/>
</dbReference>
<dbReference type="InterPro" id="IPR028082">
    <property type="entry name" value="Peripla_BP_I"/>
</dbReference>
<dbReference type="EMBL" id="JBHSUA010000015">
    <property type="protein sequence ID" value="MFC6396697.1"/>
    <property type="molecule type" value="Genomic_DNA"/>
</dbReference>
<evidence type="ECO:0000259" key="4">
    <source>
        <dbReference type="PROSITE" id="PS50932"/>
    </source>
</evidence>
<evidence type="ECO:0000313" key="5">
    <source>
        <dbReference type="EMBL" id="MFC6396697.1"/>
    </source>
</evidence>
<dbReference type="RefSeq" id="WP_343884317.1">
    <property type="nucleotide sequence ID" value="NZ_BAAAKI010000001.1"/>
</dbReference>
<dbReference type="CDD" id="cd06267">
    <property type="entry name" value="PBP1_LacI_sugar_binding-like"/>
    <property type="match status" value="1"/>
</dbReference>
<keyword evidence="6" id="KW-1185">Reference proteome</keyword>
<proteinExistence type="predicted"/>
<dbReference type="InterPro" id="IPR000843">
    <property type="entry name" value="HTH_LacI"/>
</dbReference>
<evidence type="ECO:0000313" key="6">
    <source>
        <dbReference type="Proteomes" id="UP001596266"/>
    </source>
</evidence>
<evidence type="ECO:0000256" key="2">
    <source>
        <dbReference type="ARBA" id="ARBA00023125"/>
    </source>
</evidence>
<dbReference type="Gene3D" id="3.40.50.2300">
    <property type="match status" value="2"/>
</dbReference>